<gene>
    <name evidence="2" type="ORF">ANHYDRO_00982</name>
</gene>
<keyword evidence="1" id="KW-0812">Transmembrane</keyword>
<evidence type="ECO:0000313" key="2">
    <source>
        <dbReference type="EMBL" id="EEB36144.1"/>
    </source>
</evidence>
<protein>
    <submittedName>
        <fullName evidence="2">Uncharacterized protein</fullName>
    </submittedName>
</protein>
<dbReference type="STRING" id="561177.ANHYDRO_00982"/>
<keyword evidence="1" id="KW-1133">Transmembrane helix</keyword>
<comment type="caution">
    <text evidence="2">The sequence shown here is derived from an EMBL/GenBank/DDBJ whole genome shotgun (WGS) entry which is preliminary data.</text>
</comment>
<accession>B6W8T1</accession>
<sequence>MKEKRKLPLALVISLIPILVSIFIVESGVETYASLWALLPPVVAIVMALITKEVYSSLFFGNYNRGYTCFKKIFCKSFR</sequence>
<feature type="transmembrane region" description="Helical" evidence="1">
    <location>
        <begin position="31"/>
        <end position="50"/>
    </location>
</feature>
<reference evidence="2 3" key="2">
    <citation type="submission" date="2008-10" db="EMBL/GenBank/DDBJ databases">
        <title>Draft genome sequence of Anaerococcus hydrogenalis (DSM 7454).</title>
        <authorList>
            <person name="Sudarsanam P."/>
            <person name="Ley R."/>
            <person name="Guruge J."/>
            <person name="Turnbaugh P.J."/>
            <person name="Mahowald M."/>
            <person name="Liep D."/>
            <person name="Gordon J."/>
        </authorList>
    </citation>
    <scope>NUCLEOTIDE SEQUENCE [LARGE SCALE GENOMIC DNA]</scope>
    <source>
        <strain evidence="2 3">DSM 7454</strain>
    </source>
</reference>
<name>B6W8T1_9FIRM</name>
<dbReference type="EMBL" id="ABXA01000024">
    <property type="protein sequence ID" value="EEB36144.1"/>
    <property type="molecule type" value="Genomic_DNA"/>
</dbReference>
<keyword evidence="1" id="KW-0472">Membrane</keyword>
<evidence type="ECO:0000256" key="1">
    <source>
        <dbReference type="SAM" id="Phobius"/>
    </source>
</evidence>
<organism evidence="2 3">
    <name type="scientific">Anaerococcus hydrogenalis DSM 7454</name>
    <dbReference type="NCBI Taxonomy" id="561177"/>
    <lineage>
        <taxon>Bacteria</taxon>
        <taxon>Bacillati</taxon>
        <taxon>Bacillota</taxon>
        <taxon>Tissierellia</taxon>
        <taxon>Tissierellales</taxon>
        <taxon>Peptoniphilaceae</taxon>
        <taxon>Anaerococcus</taxon>
    </lineage>
</organism>
<dbReference type="AlphaFoldDB" id="B6W8T1"/>
<feature type="transmembrane region" description="Helical" evidence="1">
    <location>
        <begin position="7"/>
        <end position="25"/>
    </location>
</feature>
<dbReference type="Proteomes" id="UP000005451">
    <property type="component" value="Unassembled WGS sequence"/>
</dbReference>
<evidence type="ECO:0000313" key="3">
    <source>
        <dbReference type="Proteomes" id="UP000005451"/>
    </source>
</evidence>
<proteinExistence type="predicted"/>
<reference evidence="2 3" key="1">
    <citation type="submission" date="2008-09" db="EMBL/GenBank/DDBJ databases">
        <authorList>
            <person name="Fulton L."/>
            <person name="Clifton S."/>
            <person name="Fulton B."/>
            <person name="Xu J."/>
            <person name="Minx P."/>
            <person name="Pepin K.H."/>
            <person name="Johnson M."/>
            <person name="Thiruvilangam P."/>
            <person name="Bhonagiri V."/>
            <person name="Nash W.E."/>
            <person name="Mardis E.R."/>
            <person name="Wilson R.K."/>
        </authorList>
    </citation>
    <scope>NUCLEOTIDE SEQUENCE [LARGE SCALE GENOMIC DNA]</scope>
    <source>
        <strain evidence="2 3">DSM 7454</strain>
    </source>
</reference>
<dbReference type="eggNOG" id="COG1757">
    <property type="taxonomic scope" value="Bacteria"/>
</dbReference>
<dbReference type="RefSeq" id="WP_004813929.1">
    <property type="nucleotide sequence ID" value="NZ_ABXA01000024.1"/>
</dbReference>